<dbReference type="PANTHER" id="PTHR21089">
    <property type="entry name" value="SHIKIMATE DEHYDROGENASE"/>
    <property type="match status" value="1"/>
</dbReference>
<feature type="domain" description="SDH C-terminal" evidence="11">
    <location>
        <begin position="240"/>
        <end position="270"/>
    </location>
</feature>
<dbReference type="NCBIfam" id="TIGR00507">
    <property type="entry name" value="aroE"/>
    <property type="match status" value="1"/>
</dbReference>
<accession>A0A421DKT3</accession>
<evidence type="ECO:0000256" key="7">
    <source>
        <dbReference type="ARBA" id="ARBA00049442"/>
    </source>
</evidence>
<dbReference type="Gene3D" id="3.40.50.10860">
    <property type="entry name" value="Leucine Dehydrogenase, chain A, domain 1"/>
    <property type="match status" value="1"/>
</dbReference>
<dbReference type="EMBL" id="MJLZ01000040">
    <property type="protein sequence ID" value="RLM20418.1"/>
    <property type="molecule type" value="Genomic_DNA"/>
</dbReference>
<dbReference type="SUPFAM" id="SSF53223">
    <property type="entry name" value="Aminoacid dehydrogenase-like, N-terminal domain"/>
    <property type="match status" value="1"/>
</dbReference>
<feature type="binding site" evidence="8">
    <location>
        <position position="80"/>
    </location>
    <ligand>
        <name>NADP(+)</name>
        <dbReference type="ChEBI" id="CHEBI:58349"/>
    </ligand>
</feature>
<dbReference type="GO" id="GO:0004764">
    <property type="term" value="F:shikimate 3-dehydrogenase (NADP+) activity"/>
    <property type="evidence" value="ECO:0007669"/>
    <property type="project" value="UniProtKB-UniRule"/>
</dbReference>
<feature type="binding site" evidence="8">
    <location>
        <position position="240"/>
    </location>
    <ligand>
        <name>NADP(+)</name>
        <dbReference type="ChEBI" id="CHEBI:58349"/>
    </ligand>
</feature>
<dbReference type="SUPFAM" id="SSF51735">
    <property type="entry name" value="NAD(P)-binding Rossmann-fold domains"/>
    <property type="match status" value="1"/>
</dbReference>
<dbReference type="GO" id="GO:0009073">
    <property type="term" value="P:aromatic amino acid family biosynthetic process"/>
    <property type="evidence" value="ECO:0007669"/>
    <property type="project" value="UniProtKB-KW"/>
</dbReference>
<name>A0A421DKT3_9GAMM</name>
<comment type="function">
    <text evidence="8">Involved in the biosynthesis of the chorismate, which leads to the biosynthesis of aromatic amino acids. Catalyzes the reversible NADPH linked reduction of 3-dehydroshikimate (DHSA) to yield shikimate (SA).</text>
</comment>
<dbReference type="RefSeq" id="WP_121576009.1">
    <property type="nucleotide sequence ID" value="NZ_MJLZ01000040.1"/>
</dbReference>
<dbReference type="HAMAP" id="MF_00222">
    <property type="entry name" value="Shikimate_DH_AroE"/>
    <property type="match status" value="1"/>
</dbReference>
<dbReference type="FunFam" id="3.40.50.10860:FF:000006">
    <property type="entry name" value="Shikimate dehydrogenase (NADP(+))"/>
    <property type="match status" value="1"/>
</dbReference>
<feature type="binding site" evidence="8">
    <location>
        <begin position="152"/>
        <end position="157"/>
    </location>
    <ligand>
        <name>NADP(+)</name>
        <dbReference type="ChEBI" id="CHEBI:58349"/>
    </ligand>
</feature>
<evidence type="ECO:0000313" key="13">
    <source>
        <dbReference type="Proteomes" id="UP000285648"/>
    </source>
</evidence>
<dbReference type="UniPathway" id="UPA00053">
    <property type="reaction ID" value="UER00087"/>
</dbReference>
<gene>
    <name evidence="8" type="primary">aroE</name>
    <name evidence="12" type="ORF">BIY29_15160</name>
</gene>
<dbReference type="InterPro" id="IPR013708">
    <property type="entry name" value="Shikimate_DH-bd_N"/>
</dbReference>
<sequence>MSEIKSFAVFGNPIAHSKSPRIHELFASQTGIDLTYRRLLAPLDSFEKVLRRYFHDGAYGANITAPFKERAFAEVDELSECASLAGAVNTLKKLNDGRLLGDNTDGIGLLSDLQRLNFIQPQDRILLVGAGGAARGVIQPLLAYGCSIVLTNRTFSKADGLAKIFSYVGNIHAVALDDLHGRDFELIINATSSGIHGNVPELPTTLISPQTHCYDMFYLPKLTPFLAWCVQCGATRYADGLGMLVGQAAHAFQLWHGVMPDVVPVIEQLKQEPTDYLG</sequence>
<dbReference type="InterPro" id="IPR041121">
    <property type="entry name" value="SDH_C"/>
</dbReference>
<evidence type="ECO:0000259" key="10">
    <source>
        <dbReference type="Pfam" id="PF08501"/>
    </source>
</evidence>
<keyword evidence="6 8" id="KW-0057">Aromatic amino acid biosynthesis</keyword>
<feature type="binding site" evidence="8">
    <location>
        <position position="105"/>
    </location>
    <ligand>
        <name>shikimate</name>
        <dbReference type="ChEBI" id="CHEBI:36208"/>
    </ligand>
</feature>
<feature type="binding site" evidence="8">
    <location>
        <position position="64"/>
    </location>
    <ligand>
        <name>shikimate</name>
        <dbReference type="ChEBI" id="CHEBI:36208"/>
    </ligand>
</feature>
<dbReference type="Proteomes" id="UP000285648">
    <property type="component" value="Unassembled WGS sequence"/>
</dbReference>
<dbReference type="GO" id="GO:0019632">
    <property type="term" value="P:shikimate metabolic process"/>
    <property type="evidence" value="ECO:0007669"/>
    <property type="project" value="InterPro"/>
</dbReference>
<evidence type="ECO:0000256" key="8">
    <source>
        <dbReference type="HAMAP-Rule" id="MF_00222"/>
    </source>
</evidence>
<keyword evidence="4 8" id="KW-0521">NADP</keyword>
<dbReference type="PANTHER" id="PTHR21089:SF1">
    <property type="entry name" value="BIFUNCTIONAL 3-DEHYDROQUINATE DEHYDRATASE_SHIKIMATE DEHYDROGENASE, CHLOROPLASTIC"/>
    <property type="match status" value="1"/>
</dbReference>
<evidence type="ECO:0000256" key="6">
    <source>
        <dbReference type="ARBA" id="ARBA00023141"/>
    </source>
</evidence>
<dbReference type="CDD" id="cd01065">
    <property type="entry name" value="NAD_bind_Shikimate_DH"/>
    <property type="match status" value="1"/>
</dbReference>
<keyword evidence="13" id="KW-1185">Reference proteome</keyword>
<keyword evidence="5 8" id="KW-0560">Oxidoreductase</keyword>
<feature type="binding site" evidence="8">
    <location>
        <begin position="129"/>
        <end position="133"/>
    </location>
    <ligand>
        <name>NADP(+)</name>
        <dbReference type="ChEBI" id="CHEBI:58349"/>
    </ligand>
</feature>
<feature type="binding site" evidence="8">
    <location>
        <position position="218"/>
    </location>
    <ligand>
        <name>shikimate</name>
        <dbReference type="ChEBI" id="CHEBI:36208"/>
    </ligand>
</feature>
<comment type="similarity">
    <text evidence="8">Belongs to the shikimate dehydrogenase family.</text>
</comment>
<feature type="binding site" evidence="8">
    <location>
        <position position="216"/>
    </location>
    <ligand>
        <name>NADP(+)</name>
        <dbReference type="ChEBI" id="CHEBI:58349"/>
    </ligand>
</feature>
<dbReference type="InterPro" id="IPR046346">
    <property type="entry name" value="Aminoacid_DH-like_N_sf"/>
</dbReference>
<dbReference type="Gene3D" id="3.40.50.720">
    <property type="entry name" value="NAD(P)-binding Rossmann-like Domain"/>
    <property type="match status" value="1"/>
</dbReference>
<proteinExistence type="inferred from homology"/>
<dbReference type="EC" id="1.1.1.25" evidence="2 8"/>
<dbReference type="Pfam" id="PF01488">
    <property type="entry name" value="Shikimate_DH"/>
    <property type="match status" value="1"/>
</dbReference>
<dbReference type="AlphaFoldDB" id="A0A421DKT3"/>
<evidence type="ECO:0000313" key="12">
    <source>
        <dbReference type="EMBL" id="RLM20418.1"/>
    </source>
</evidence>
<dbReference type="GO" id="GO:0008652">
    <property type="term" value="P:amino acid biosynthetic process"/>
    <property type="evidence" value="ECO:0007669"/>
    <property type="project" value="UniProtKB-KW"/>
</dbReference>
<feature type="binding site" evidence="8">
    <location>
        <position position="247"/>
    </location>
    <ligand>
        <name>shikimate</name>
        <dbReference type="ChEBI" id="CHEBI:36208"/>
    </ligand>
</feature>
<dbReference type="Pfam" id="PF18317">
    <property type="entry name" value="SDH_C"/>
    <property type="match status" value="1"/>
</dbReference>
<dbReference type="GO" id="GO:0050661">
    <property type="term" value="F:NADP binding"/>
    <property type="evidence" value="ECO:0007669"/>
    <property type="project" value="InterPro"/>
</dbReference>
<feature type="binding site" evidence="8">
    <location>
        <begin position="17"/>
        <end position="19"/>
    </location>
    <ligand>
        <name>shikimate</name>
        <dbReference type="ChEBI" id="CHEBI:36208"/>
    </ligand>
</feature>
<evidence type="ECO:0000256" key="1">
    <source>
        <dbReference type="ARBA" id="ARBA00004871"/>
    </source>
</evidence>
<evidence type="ECO:0000259" key="9">
    <source>
        <dbReference type="Pfam" id="PF01488"/>
    </source>
</evidence>
<comment type="catalytic activity">
    <reaction evidence="7 8">
        <text>shikimate + NADP(+) = 3-dehydroshikimate + NADPH + H(+)</text>
        <dbReference type="Rhea" id="RHEA:17737"/>
        <dbReference type="ChEBI" id="CHEBI:15378"/>
        <dbReference type="ChEBI" id="CHEBI:16630"/>
        <dbReference type="ChEBI" id="CHEBI:36208"/>
        <dbReference type="ChEBI" id="CHEBI:57783"/>
        <dbReference type="ChEBI" id="CHEBI:58349"/>
        <dbReference type="EC" id="1.1.1.25"/>
    </reaction>
</comment>
<evidence type="ECO:0000256" key="5">
    <source>
        <dbReference type="ARBA" id="ARBA00023002"/>
    </source>
</evidence>
<comment type="pathway">
    <text evidence="1 8">Metabolic intermediate biosynthesis; chorismate biosynthesis; chorismate from D-erythrose 4-phosphate and phosphoenolpyruvate: step 4/7.</text>
</comment>
<dbReference type="InterPro" id="IPR036291">
    <property type="entry name" value="NAD(P)-bd_dom_sf"/>
</dbReference>
<dbReference type="InterPro" id="IPR011342">
    <property type="entry name" value="Shikimate_DH"/>
</dbReference>
<protein>
    <recommendedName>
        <fullName evidence="2 8">Shikimate dehydrogenase (NADP(+))</fullName>
        <shortName evidence="8">SDH</shortName>
        <ecNumber evidence="2 8">1.1.1.25</ecNumber>
    </recommendedName>
</protein>
<evidence type="ECO:0000256" key="4">
    <source>
        <dbReference type="ARBA" id="ARBA00022857"/>
    </source>
</evidence>
<feature type="domain" description="Quinate/shikimate 5-dehydrogenase/glutamyl-tRNA reductase" evidence="9">
    <location>
        <begin position="122"/>
        <end position="193"/>
    </location>
</feature>
<dbReference type="InterPro" id="IPR022893">
    <property type="entry name" value="Shikimate_DH_fam"/>
</dbReference>
<evidence type="ECO:0000256" key="3">
    <source>
        <dbReference type="ARBA" id="ARBA00022605"/>
    </source>
</evidence>
<evidence type="ECO:0000259" key="11">
    <source>
        <dbReference type="Pfam" id="PF18317"/>
    </source>
</evidence>
<comment type="caution">
    <text evidence="12">The sequence shown here is derived from an EMBL/GenBank/DDBJ whole genome shotgun (WGS) entry which is preliminary data.</text>
</comment>
<reference evidence="12 13" key="1">
    <citation type="submission" date="2016-09" db="EMBL/GenBank/DDBJ databases">
        <authorList>
            <person name="Doonan J."/>
            <person name="Pachebat J.A."/>
            <person name="Golyshin P.N."/>
            <person name="Denman S."/>
            <person name="Mcdonald J.E."/>
        </authorList>
    </citation>
    <scope>NUCLEOTIDE SEQUENCE [LARGE SCALE GENOMIC DNA]</scope>
    <source>
        <strain evidence="12 13">NCPPB 3934</strain>
    </source>
</reference>
<feature type="domain" description="Shikimate dehydrogenase substrate binding N-terminal" evidence="10">
    <location>
        <begin position="9"/>
        <end position="91"/>
    </location>
</feature>
<dbReference type="GO" id="GO:0009423">
    <property type="term" value="P:chorismate biosynthetic process"/>
    <property type="evidence" value="ECO:0007669"/>
    <property type="project" value="UniProtKB-UniRule"/>
</dbReference>
<dbReference type="FunFam" id="3.40.50.720:FF:000104">
    <property type="entry name" value="Shikimate dehydrogenase (NADP(+))"/>
    <property type="match status" value="1"/>
</dbReference>
<dbReference type="NCBIfam" id="NF001310">
    <property type="entry name" value="PRK00258.1-2"/>
    <property type="match status" value="1"/>
</dbReference>
<evidence type="ECO:0000256" key="2">
    <source>
        <dbReference type="ARBA" id="ARBA00012962"/>
    </source>
</evidence>
<dbReference type="OrthoDB" id="9776868at2"/>
<feature type="active site" description="Proton acceptor" evidence="8">
    <location>
        <position position="68"/>
    </location>
</feature>
<dbReference type="InterPro" id="IPR006151">
    <property type="entry name" value="Shikm_DH/Glu-tRNA_Rdtase"/>
</dbReference>
<organism evidence="12 13">
    <name type="scientific">Brenneria alni</name>
    <dbReference type="NCBI Taxonomy" id="71656"/>
    <lineage>
        <taxon>Bacteria</taxon>
        <taxon>Pseudomonadati</taxon>
        <taxon>Pseudomonadota</taxon>
        <taxon>Gammaproteobacteria</taxon>
        <taxon>Enterobacterales</taxon>
        <taxon>Pectobacteriaceae</taxon>
        <taxon>Brenneria</taxon>
    </lineage>
</organism>
<dbReference type="GO" id="GO:0005829">
    <property type="term" value="C:cytosol"/>
    <property type="evidence" value="ECO:0007669"/>
    <property type="project" value="TreeGrafter"/>
</dbReference>
<keyword evidence="3 8" id="KW-0028">Amino-acid biosynthesis</keyword>
<dbReference type="Pfam" id="PF08501">
    <property type="entry name" value="Shikimate_dh_N"/>
    <property type="match status" value="1"/>
</dbReference>
<feature type="binding site" evidence="8">
    <location>
        <position position="89"/>
    </location>
    <ligand>
        <name>shikimate</name>
        <dbReference type="ChEBI" id="CHEBI:36208"/>
    </ligand>
</feature>
<comment type="subunit">
    <text evidence="8">Homodimer.</text>
</comment>